<protein>
    <submittedName>
        <fullName evidence="4">Protein red1</fullName>
    </submittedName>
</protein>
<feature type="compositionally biased region" description="Polar residues" evidence="2">
    <location>
        <begin position="568"/>
        <end position="578"/>
    </location>
</feature>
<comment type="caution">
    <text evidence="4">The sequence shown here is derived from an EMBL/GenBank/DDBJ whole genome shotgun (WGS) entry which is preliminary data.</text>
</comment>
<dbReference type="InterPro" id="IPR000571">
    <property type="entry name" value="Znf_CCCH"/>
</dbReference>
<feature type="compositionally biased region" description="Low complexity" evidence="2">
    <location>
        <begin position="831"/>
        <end position="840"/>
    </location>
</feature>
<evidence type="ECO:0000259" key="3">
    <source>
        <dbReference type="PROSITE" id="PS50103"/>
    </source>
</evidence>
<keyword evidence="1" id="KW-0479">Metal-binding</keyword>
<feature type="zinc finger region" description="C3H1-type" evidence="1">
    <location>
        <begin position="1057"/>
        <end position="1085"/>
    </location>
</feature>
<feature type="compositionally biased region" description="Polar residues" evidence="2">
    <location>
        <begin position="681"/>
        <end position="694"/>
    </location>
</feature>
<feature type="compositionally biased region" description="Acidic residues" evidence="2">
    <location>
        <begin position="154"/>
        <end position="171"/>
    </location>
</feature>
<feature type="compositionally biased region" description="Polar residues" evidence="2">
    <location>
        <begin position="648"/>
        <end position="660"/>
    </location>
</feature>
<feature type="compositionally biased region" description="Polar residues" evidence="2">
    <location>
        <begin position="242"/>
        <end position="275"/>
    </location>
</feature>
<dbReference type="GO" id="GO:0008270">
    <property type="term" value="F:zinc ion binding"/>
    <property type="evidence" value="ECO:0007669"/>
    <property type="project" value="UniProtKB-KW"/>
</dbReference>
<feature type="compositionally biased region" description="Polar residues" evidence="2">
    <location>
        <begin position="594"/>
        <end position="609"/>
    </location>
</feature>
<feature type="region of interest" description="Disordered" evidence="2">
    <location>
        <begin position="648"/>
        <end position="722"/>
    </location>
</feature>
<feature type="compositionally biased region" description="Basic and acidic residues" evidence="2">
    <location>
        <begin position="425"/>
        <end position="442"/>
    </location>
</feature>
<gene>
    <name evidence="4" type="ORF">CH35J_008648</name>
</gene>
<feature type="region of interest" description="Disordered" evidence="2">
    <location>
        <begin position="417"/>
        <end position="522"/>
    </location>
</feature>
<feature type="compositionally biased region" description="Low complexity" evidence="2">
    <location>
        <begin position="1"/>
        <end position="26"/>
    </location>
</feature>
<feature type="compositionally biased region" description="Low complexity" evidence="2">
    <location>
        <begin position="346"/>
        <end position="364"/>
    </location>
</feature>
<dbReference type="AlphaFoldDB" id="A0A4T0VT98"/>
<dbReference type="PROSITE" id="PS50103">
    <property type="entry name" value="ZF_C3H1"/>
    <property type="match status" value="1"/>
</dbReference>
<feature type="compositionally biased region" description="Polar residues" evidence="2">
    <location>
        <begin position="787"/>
        <end position="816"/>
    </location>
</feature>
<dbReference type="Proteomes" id="UP000305883">
    <property type="component" value="Unassembled WGS sequence"/>
</dbReference>
<feature type="region of interest" description="Disordered" evidence="2">
    <location>
        <begin position="346"/>
        <end position="382"/>
    </location>
</feature>
<dbReference type="EMBL" id="MWPZ01000006">
    <property type="protein sequence ID" value="TIC95526.1"/>
    <property type="molecule type" value="Genomic_DNA"/>
</dbReference>
<feature type="compositionally biased region" description="Polar residues" evidence="2">
    <location>
        <begin position="875"/>
        <end position="886"/>
    </location>
</feature>
<feature type="region of interest" description="Disordered" evidence="2">
    <location>
        <begin position="548"/>
        <end position="610"/>
    </location>
</feature>
<proteinExistence type="predicted"/>
<sequence>MNNYYPYGYSPYPGQAPAQQQQEPYFPIMPPFPPQVASYPPHTNTFEARPQPPDSYDQNQTMIPGLGYNHLQGFGWSQPQPQPQPQQQQQQQQQQPAAAQIPFQQSWQPPREGPNLISAAQYYQPNNVPKSKAPMGSETLPPTVPRGPAKPTTDDAEEGELSDGELEDVYEPQETVRSGRDTRATTNATAENGDNSVGRAAASWYGDLRDGGMRVPTAADIDERERTRSYSPHLSPNEVHSRTATNDQHNDSPRTQAFGSKATQSSTALAGQQSGKKALEDARQRAQSAVLSLWPLGVRHQDYLDEGIDKNVVKELFNELKLDSGTSSQFAIPGLSVTAQLPGLSQSYTQSSSQPNSASTSTATLKPTNKASPTVAKSAGEERKDRIARLLAAKNAKSAPSALNNGAPAAGASDKVLIQQQKQDALQKSREARAQKAAERKGSLQASQSKETSPASSIRRPPSATNITSAAPSTAQQAQVASSQQSTSQVAPVSTIPGLFMSTPQSAPINNQRKRPVAADFVSNSNVNKRPFGPTRQDEPFVIDVSDVSDDEDVEMEIGSPTDEPASIQRTDTPSRKTASFRDFPPIREGIPQRQLSSPAPSNVATPQSGILGAQPKQAHLEVMDKQIEAMKRKIALAEARAKLKAVMSNQAGGQKSKGQTPDVAVDSDSGKPAIRRVQSMDASSASDQLNGQASPVIAEPSGSMRLPKLSDKRVEGDSTRAQKLRVVSTNLPLIENRLQAKKSKLRLLQSQMSRLEKEIEQEIAEKQKLSEEMEQLNQDSDESEEPQNQLKSNSVDPVVTQTSTGSQSNVQSPSAVATAPKDQSAGMITSASADVAAAARPFRSPSTDHGEKVPTPTREVAVTGKAATSPLEAPTSTDNQVTTTAVAEVPVGHVIAGDDEESQPATSDDASDVVMGESDSSSSLEQDRESSSDAYEPPENVAPAVATKSPSIGLAVADSTVSLANSDTDLQQPSSRASPVPQQISVGVNESTPEQGVDAVREAPPVAQSTIEPSSGDGFTPYESPLQYFRAYRYHPKFAETVPGGLRSLTYSNRIDPNLPICPDELAGRDCPRGADCIYQHFESMKLPDDQILLQLGGTTLEGPERAQFNDGLRKLLQEMRSQNIKDFSSIAQGIVDYRNRFTSDPSKMLPLGNASI</sequence>
<name>A0A4T0VT98_9PEZI</name>
<accession>A0A4T0VT98</accession>
<evidence type="ECO:0000256" key="1">
    <source>
        <dbReference type="PROSITE-ProRule" id="PRU00723"/>
    </source>
</evidence>
<feature type="compositionally biased region" description="Polar residues" evidence="2">
    <location>
        <begin position="184"/>
        <end position="195"/>
    </location>
</feature>
<keyword evidence="1" id="KW-0863">Zinc-finger</keyword>
<feature type="domain" description="C3H1-type" evidence="3">
    <location>
        <begin position="1057"/>
        <end position="1085"/>
    </location>
</feature>
<evidence type="ECO:0000313" key="5">
    <source>
        <dbReference type="Proteomes" id="UP000305883"/>
    </source>
</evidence>
<feature type="compositionally biased region" description="Low complexity" evidence="2">
    <location>
        <begin position="453"/>
        <end position="495"/>
    </location>
</feature>
<feature type="region of interest" description="Disordered" evidence="2">
    <location>
        <begin position="1"/>
        <end position="284"/>
    </location>
</feature>
<feature type="compositionally biased region" description="Basic and acidic residues" evidence="2">
    <location>
        <begin position="709"/>
        <end position="721"/>
    </location>
</feature>
<feature type="compositionally biased region" description="Polar residues" evidence="2">
    <location>
        <begin position="502"/>
        <end position="511"/>
    </location>
</feature>
<feature type="compositionally biased region" description="Low complexity" evidence="2">
    <location>
        <begin position="85"/>
        <end position="105"/>
    </location>
</feature>
<reference evidence="4 5" key="1">
    <citation type="journal article" date="2019" name="Genome Biol. Evol.">
        <title>Genomic Plasticity Mediated by Transposable Elements in the Plant Pathogenic Fungus Colletotrichum higginsianum.</title>
        <authorList>
            <person name="Tsushima A."/>
            <person name="Gan P."/>
            <person name="Kumakura N."/>
            <person name="Narusaka M."/>
            <person name="Takano Y."/>
            <person name="Narusaka Y."/>
            <person name="Shirasu K."/>
        </authorList>
    </citation>
    <scope>NUCLEOTIDE SEQUENCE [LARGE SCALE GENOMIC DNA]</scope>
    <source>
        <strain evidence="4 5">MAFF305635-RFP</strain>
    </source>
</reference>
<organism evidence="4 5">
    <name type="scientific">Colletotrichum higginsianum</name>
    <dbReference type="NCBI Taxonomy" id="80884"/>
    <lineage>
        <taxon>Eukaryota</taxon>
        <taxon>Fungi</taxon>
        <taxon>Dikarya</taxon>
        <taxon>Ascomycota</taxon>
        <taxon>Pezizomycotina</taxon>
        <taxon>Sordariomycetes</taxon>
        <taxon>Hypocreomycetidae</taxon>
        <taxon>Glomerellales</taxon>
        <taxon>Glomerellaceae</taxon>
        <taxon>Colletotrichum</taxon>
        <taxon>Colletotrichum destructivum species complex</taxon>
    </lineage>
</organism>
<evidence type="ECO:0000256" key="2">
    <source>
        <dbReference type="SAM" id="MobiDB-lite"/>
    </source>
</evidence>
<keyword evidence="1" id="KW-0862">Zinc</keyword>
<feature type="region of interest" description="Disordered" evidence="2">
    <location>
        <begin position="764"/>
        <end position="948"/>
    </location>
</feature>
<evidence type="ECO:0000313" key="4">
    <source>
        <dbReference type="EMBL" id="TIC95526.1"/>
    </source>
</evidence>
<dbReference type="OrthoDB" id="1922977at2759"/>